<evidence type="ECO:0000313" key="3">
    <source>
        <dbReference type="EMBL" id="CAL6107025.1"/>
    </source>
</evidence>
<feature type="compositionally biased region" description="Basic and acidic residues" evidence="1">
    <location>
        <begin position="81"/>
        <end position="96"/>
    </location>
</feature>
<evidence type="ECO:0000313" key="4">
    <source>
        <dbReference type="Proteomes" id="UP001642409"/>
    </source>
</evidence>
<feature type="region of interest" description="Disordered" evidence="1">
    <location>
        <begin position="50"/>
        <end position="108"/>
    </location>
</feature>
<dbReference type="Proteomes" id="UP001642409">
    <property type="component" value="Unassembled WGS sequence"/>
</dbReference>
<gene>
    <name evidence="2" type="ORF">HINF_LOCUS57999</name>
    <name evidence="3" type="ORF">HINF_LOCUS74188</name>
</gene>
<keyword evidence="4" id="KW-1185">Reference proteome</keyword>
<dbReference type="EMBL" id="CAXDID020000624">
    <property type="protein sequence ID" value="CAL6107025.1"/>
    <property type="molecule type" value="Genomic_DNA"/>
</dbReference>
<sequence>MQRTVNKQCNFQTVQAKRHRKLNRRNDEEIQKTLRKPSYSRSFQLKLTTNGQDTAAHRQTCKSRDQRRFGSHPTTGTAAETRTEFKESRGRQDQKELQGITDGTNHAQHPQKVDEIISAFNYPTKEQLRGNAASRHHRLHQQAARQEIAKYRKSGRRKTLKAAADLEKLLQQQQLLTDIQNSEQEGQLIKLQQQISEFGLQQN</sequence>
<dbReference type="AlphaFoldDB" id="A0AA86RDB4"/>
<comment type="caution">
    <text evidence="2">The sequence shown here is derived from an EMBL/GenBank/DDBJ whole genome shotgun (WGS) entry which is preliminary data.</text>
</comment>
<reference evidence="2" key="1">
    <citation type="submission" date="2023-06" db="EMBL/GenBank/DDBJ databases">
        <authorList>
            <person name="Kurt Z."/>
        </authorList>
    </citation>
    <scope>NUCLEOTIDE SEQUENCE</scope>
</reference>
<evidence type="ECO:0000256" key="1">
    <source>
        <dbReference type="SAM" id="MobiDB-lite"/>
    </source>
</evidence>
<accession>A0AA86RDB4</accession>
<dbReference type="EMBL" id="CATOUU010001069">
    <property type="protein sequence ID" value="CAI9970354.1"/>
    <property type="molecule type" value="Genomic_DNA"/>
</dbReference>
<evidence type="ECO:0000313" key="2">
    <source>
        <dbReference type="EMBL" id="CAI9970354.1"/>
    </source>
</evidence>
<name>A0AA86RDB4_9EUKA</name>
<reference evidence="3 4" key="2">
    <citation type="submission" date="2024-07" db="EMBL/GenBank/DDBJ databases">
        <authorList>
            <person name="Akdeniz Z."/>
        </authorList>
    </citation>
    <scope>NUCLEOTIDE SEQUENCE [LARGE SCALE GENOMIC DNA]</scope>
</reference>
<organism evidence="2">
    <name type="scientific">Hexamita inflata</name>
    <dbReference type="NCBI Taxonomy" id="28002"/>
    <lineage>
        <taxon>Eukaryota</taxon>
        <taxon>Metamonada</taxon>
        <taxon>Diplomonadida</taxon>
        <taxon>Hexamitidae</taxon>
        <taxon>Hexamitinae</taxon>
        <taxon>Hexamita</taxon>
    </lineage>
</organism>
<protein>
    <submittedName>
        <fullName evidence="3">Hypothetical_protein</fullName>
    </submittedName>
</protein>
<proteinExistence type="predicted"/>